<dbReference type="Proteomes" id="UP000621266">
    <property type="component" value="Unassembled WGS sequence"/>
</dbReference>
<evidence type="ECO:0000259" key="2">
    <source>
        <dbReference type="PROSITE" id="PS50975"/>
    </source>
</evidence>
<accession>A0ABQ7FHQ3</accession>
<evidence type="ECO:0000313" key="3">
    <source>
        <dbReference type="EMBL" id="KAF4406778.1"/>
    </source>
</evidence>
<dbReference type="InterPro" id="IPR040754">
    <property type="entry name" value="PreAtp-grasp"/>
</dbReference>
<dbReference type="Gene3D" id="3.30.470.20">
    <property type="entry name" value="ATP-grasp fold, B domain"/>
    <property type="match status" value="1"/>
</dbReference>
<dbReference type="RefSeq" id="WP_098752403.1">
    <property type="nucleotide sequence ID" value="NZ_WHPN01000351.1"/>
</dbReference>
<gene>
    <name evidence="3" type="ORF">GCU69_23320</name>
</gene>
<keyword evidence="1" id="KW-0547">Nucleotide-binding</keyword>
<evidence type="ECO:0000256" key="1">
    <source>
        <dbReference type="PROSITE-ProRule" id="PRU00409"/>
    </source>
</evidence>
<feature type="domain" description="ATP-grasp" evidence="2">
    <location>
        <begin position="170"/>
        <end position="377"/>
    </location>
</feature>
<name>A0ABQ7FHQ3_9ACTN</name>
<reference evidence="3 4" key="1">
    <citation type="submission" date="2019-10" db="EMBL/GenBank/DDBJ databases">
        <title>Streptomyces tenebrisbrunneis sp.nov., an endogenous actinomycete isolated from of Lycium ruthenicum.</title>
        <authorList>
            <person name="Ma L."/>
        </authorList>
    </citation>
    <scope>NUCLEOTIDE SEQUENCE [LARGE SCALE GENOMIC DNA]</scope>
    <source>
        <strain evidence="3 4">TRM 66187</strain>
    </source>
</reference>
<proteinExistence type="predicted"/>
<dbReference type="InterPro" id="IPR011761">
    <property type="entry name" value="ATP-grasp"/>
</dbReference>
<organism evidence="3 4">
    <name type="scientific">Streptomyces lycii</name>
    <dbReference type="NCBI Taxonomy" id="2654337"/>
    <lineage>
        <taxon>Bacteria</taxon>
        <taxon>Bacillati</taxon>
        <taxon>Actinomycetota</taxon>
        <taxon>Actinomycetes</taxon>
        <taxon>Kitasatosporales</taxon>
        <taxon>Streptomycetaceae</taxon>
        <taxon>Streptomyces</taxon>
    </lineage>
</organism>
<dbReference type="Pfam" id="PF18604">
    <property type="entry name" value="PreAtp-grasp"/>
    <property type="match status" value="1"/>
</dbReference>
<protein>
    <submittedName>
        <fullName evidence="3">ATP-grasp domain-containing protein</fullName>
    </submittedName>
</protein>
<dbReference type="SUPFAM" id="SSF56059">
    <property type="entry name" value="Glutathione synthetase ATP-binding domain-like"/>
    <property type="match status" value="1"/>
</dbReference>
<keyword evidence="1" id="KW-0067">ATP-binding</keyword>
<sequence length="461" mass="49532">MDEFLPGFTGRLKSAVAGAAGAPLVFLGNFEVEEVWAQGEHTLPRFSAASGSAVVNRMDEFALLLAGEGDHVVLKTAPDEAYLAYLRELGLALPTVHVVAEQDAQRNVTEDILRDPALPAVLTGLAGQGCRLFPHGVSVLEEELCRRTGMEIAGSPADLCKSVNSKIYSRRVADELGLRQPAGWVCETVDELGEALGHARKLLAQGRRTVVKEAFGVSGKGIVVLENERWMDRVHRMVGQKVARSGEDRIAFTVEEWVPHQGDLNYQFTVGHDGAVHFDFVKRAVTEGGVHKGHRIPAALGPSRLAAVRSAAELLGKRLAADGYAGVVGVDALLDEADGVWPVLEINARNNMSTYQVRLQEQFVGPGMTALARHYPVRLERELDFAGFRRILGDALLTAPGGSGLLVNNFATVNAGGRVRPDEAYDGRLYGIVVAASAAELTALDEDITARLVAEGVSHAR</sequence>
<comment type="caution">
    <text evidence="3">The sequence shown here is derived from an EMBL/GenBank/DDBJ whole genome shotgun (WGS) entry which is preliminary data.</text>
</comment>
<evidence type="ECO:0000313" key="4">
    <source>
        <dbReference type="Proteomes" id="UP000621266"/>
    </source>
</evidence>
<dbReference type="EMBL" id="WHPN01000351">
    <property type="protein sequence ID" value="KAF4406778.1"/>
    <property type="molecule type" value="Genomic_DNA"/>
</dbReference>
<dbReference type="PROSITE" id="PS50975">
    <property type="entry name" value="ATP_GRASP"/>
    <property type="match status" value="1"/>
</dbReference>
<keyword evidence="4" id="KW-1185">Reference proteome</keyword>